<feature type="chain" id="PRO_5018764103" evidence="1">
    <location>
        <begin position="20"/>
        <end position="89"/>
    </location>
</feature>
<evidence type="ECO:0000313" key="2">
    <source>
        <dbReference type="EMBL" id="RUQ88814.1"/>
    </source>
</evidence>
<evidence type="ECO:0000256" key="1">
    <source>
        <dbReference type="SAM" id="SignalP"/>
    </source>
</evidence>
<protein>
    <submittedName>
        <fullName evidence="2">Uncharacterized protein</fullName>
    </submittedName>
</protein>
<sequence>MKKFIILFLTLFCLSTAYGSKLSKFLNKLEAEEKAEQQRERQQDMNFSDFEFRFERRYTDSYGKRCREYEFRSRSNPYRHGQYTVCDDR</sequence>
<keyword evidence="3" id="KW-1185">Reference proteome</keyword>
<keyword evidence="1" id="KW-0732">Signal</keyword>
<proteinExistence type="predicted"/>
<dbReference type="AlphaFoldDB" id="A0A3S0VAU9"/>
<gene>
    <name evidence="2" type="ORF">EKM59_04570</name>
</gene>
<feature type="signal peptide" evidence="1">
    <location>
        <begin position="1"/>
        <end position="19"/>
    </location>
</feature>
<accession>A0A3S0VAU9</accession>
<organism evidence="2 3">
    <name type="scientific">Legionella septentrionalis</name>
    <dbReference type="NCBI Taxonomy" id="2498109"/>
    <lineage>
        <taxon>Bacteria</taxon>
        <taxon>Pseudomonadati</taxon>
        <taxon>Pseudomonadota</taxon>
        <taxon>Gammaproteobacteria</taxon>
        <taxon>Legionellales</taxon>
        <taxon>Legionellaceae</taxon>
        <taxon>Legionella</taxon>
    </lineage>
</organism>
<comment type="caution">
    <text evidence="2">The sequence shown here is derived from an EMBL/GenBank/DDBJ whole genome shotgun (WGS) entry which is preliminary data.</text>
</comment>
<name>A0A3S0VAU9_9GAMM</name>
<dbReference type="OrthoDB" id="5645577at2"/>
<dbReference type="RefSeq" id="WP_126953280.1">
    <property type="nucleotide sequence ID" value="NZ_RZGR01000010.1"/>
</dbReference>
<dbReference type="EMBL" id="RZGR01000010">
    <property type="protein sequence ID" value="RUQ88814.1"/>
    <property type="molecule type" value="Genomic_DNA"/>
</dbReference>
<dbReference type="Proteomes" id="UP000288012">
    <property type="component" value="Unassembled WGS sequence"/>
</dbReference>
<evidence type="ECO:0000313" key="3">
    <source>
        <dbReference type="Proteomes" id="UP000288012"/>
    </source>
</evidence>
<reference evidence="2 3" key="1">
    <citation type="submission" date="2018-12" db="EMBL/GenBank/DDBJ databases">
        <title>Legionella sp,whole genome shotgun sequence.</title>
        <authorList>
            <person name="Wu H."/>
        </authorList>
    </citation>
    <scope>NUCLEOTIDE SEQUENCE [LARGE SCALE GENOMIC DNA]</scope>
    <source>
        <strain evidence="3">km714</strain>
    </source>
</reference>